<proteinExistence type="predicted"/>
<dbReference type="AlphaFoldDB" id="J9GHS3"/>
<reference evidence="2" key="1">
    <citation type="journal article" date="2012" name="PLoS ONE">
        <title>Gene sets for utilization of primary and secondary nutrition supplies in the distal gut of endangered iberian lynx.</title>
        <authorList>
            <person name="Alcaide M."/>
            <person name="Messina E."/>
            <person name="Richter M."/>
            <person name="Bargiela R."/>
            <person name="Peplies J."/>
            <person name="Huws S.A."/>
            <person name="Newbold C.J."/>
            <person name="Golyshin P.N."/>
            <person name="Simon M.A."/>
            <person name="Lopez G."/>
            <person name="Yakimov M.M."/>
            <person name="Ferrer M."/>
        </authorList>
    </citation>
    <scope>NUCLEOTIDE SEQUENCE</scope>
</reference>
<keyword evidence="1" id="KW-1133">Transmembrane helix</keyword>
<organism evidence="2">
    <name type="scientific">gut metagenome</name>
    <dbReference type="NCBI Taxonomy" id="749906"/>
    <lineage>
        <taxon>unclassified sequences</taxon>
        <taxon>metagenomes</taxon>
        <taxon>organismal metagenomes</taxon>
    </lineage>
</organism>
<keyword evidence="1" id="KW-0472">Membrane</keyword>
<evidence type="ECO:0000256" key="1">
    <source>
        <dbReference type="SAM" id="Phobius"/>
    </source>
</evidence>
<feature type="transmembrane region" description="Helical" evidence="1">
    <location>
        <begin position="131"/>
        <end position="151"/>
    </location>
</feature>
<name>J9GHS3_9ZZZZ</name>
<feature type="transmembrane region" description="Helical" evidence="1">
    <location>
        <begin position="39"/>
        <end position="58"/>
    </location>
</feature>
<accession>J9GHS3</accession>
<gene>
    <name evidence="2" type="ORF">EVA_05287</name>
</gene>
<feature type="transmembrane region" description="Helical" evidence="1">
    <location>
        <begin position="104"/>
        <end position="125"/>
    </location>
</feature>
<sequence>MRIKGWILTVVASVLWLIVGAAAVFMRNNPQYLEGQPELRVWTWVNLGVLLLLFAYGVKRGVQLLRFFCIPPSRLKRAPGTVVCEYTLSLKQYAMYKLWDVHHFSFSLLLALYAALSLCVGYYVMPERHGLFIPLLIWFLCLFYMLVALPIRLNQLYRKRMAGHTWVELTPDGILFDRSGRKEQVDWQEIRGVALYRKYVYLYGRQGKEYLVVTADEQVRQALLYYLNLPNKGA</sequence>
<protein>
    <submittedName>
        <fullName evidence="2">Uncharacterized protein</fullName>
    </submittedName>
</protein>
<keyword evidence="1" id="KW-0812">Transmembrane</keyword>
<dbReference type="EMBL" id="AMCI01001106">
    <property type="protein sequence ID" value="EJX06624.1"/>
    <property type="molecule type" value="Genomic_DNA"/>
</dbReference>
<comment type="caution">
    <text evidence="2">The sequence shown here is derived from an EMBL/GenBank/DDBJ whole genome shotgun (WGS) entry which is preliminary data.</text>
</comment>
<evidence type="ECO:0000313" key="2">
    <source>
        <dbReference type="EMBL" id="EJX06624.1"/>
    </source>
</evidence>